<keyword evidence="5" id="KW-0067">ATP-binding</keyword>
<keyword evidence="2" id="KW-0677">Repeat</keyword>
<dbReference type="InParanoid" id="A0A059B9N4"/>
<dbReference type="InterPro" id="IPR057135">
    <property type="entry name" value="At4g27190-like_LRR"/>
</dbReference>
<dbReference type="Pfam" id="PF23598">
    <property type="entry name" value="LRR_14"/>
    <property type="match status" value="1"/>
</dbReference>
<dbReference type="Gene3D" id="3.80.10.10">
    <property type="entry name" value="Ribonuclease Inhibitor"/>
    <property type="match status" value="2"/>
</dbReference>
<dbReference type="SUPFAM" id="SSF52047">
    <property type="entry name" value="RNI-like"/>
    <property type="match status" value="2"/>
</dbReference>
<keyword evidence="3" id="KW-0547">Nucleotide-binding</keyword>
<evidence type="ECO:0000256" key="5">
    <source>
        <dbReference type="ARBA" id="ARBA00022840"/>
    </source>
</evidence>
<feature type="domain" description="AAA+ ATPase" evidence="6">
    <location>
        <begin position="8"/>
        <end position="148"/>
    </location>
</feature>
<organism evidence="7">
    <name type="scientific">Eucalyptus grandis</name>
    <name type="common">Flooded gum</name>
    <dbReference type="NCBI Taxonomy" id="71139"/>
    <lineage>
        <taxon>Eukaryota</taxon>
        <taxon>Viridiplantae</taxon>
        <taxon>Streptophyta</taxon>
        <taxon>Embryophyta</taxon>
        <taxon>Tracheophyta</taxon>
        <taxon>Spermatophyta</taxon>
        <taxon>Magnoliopsida</taxon>
        <taxon>eudicotyledons</taxon>
        <taxon>Gunneridae</taxon>
        <taxon>Pentapetalae</taxon>
        <taxon>rosids</taxon>
        <taxon>malvids</taxon>
        <taxon>Myrtales</taxon>
        <taxon>Myrtaceae</taxon>
        <taxon>Myrtoideae</taxon>
        <taxon>Eucalypteae</taxon>
        <taxon>Eucalyptus</taxon>
    </lineage>
</organism>
<keyword evidence="4" id="KW-0611">Plant defense</keyword>
<dbReference type="GO" id="GO:0043531">
    <property type="term" value="F:ADP binding"/>
    <property type="evidence" value="ECO:0007669"/>
    <property type="project" value="InterPro"/>
</dbReference>
<dbReference type="SMART" id="SM00382">
    <property type="entry name" value="AAA"/>
    <property type="match status" value="1"/>
</dbReference>
<accession>A0A059B9N4</accession>
<dbReference type="SUPFAM" id="SSF52058">
    <property type="entry name" value="L domain-like"/>
    <property type="match status" value="1"/>
</dbReference>
<evidence type="ECO:0000256" key="3">
    <source>
        <dbReference type="ARBA" id="ARBA00022741"/>
    </source>
</evidence>
<dbReference type="AlphaFoldDB" id="A0A059B9N4"/>
<dbReference type="Pfam" id="PF00931">
    <property type="entry name" value="NB-ARC"/>
    <property type="match status" value="1"/>
</dbReference>
<dbReference type="Gramene" id="KCW62828">
    <property type="protein sequence ID" value="KCW62828"/>
    <property type="gene ID" value="EUGRSUZ_G00420"/>
</dbReference>
<dbReference type="PRINTS" id="PR00364">
    <property type="entry name" value="DISEASERSIST"/>
</dbReference>
<evidence type="ECO:0000256" key="4">
    <source>
        <dbReference type="ARBA" id="ARBA00022821"/>
    </source>
</evidence>
<dbReference type="Pfam" id="PF23247">
    <property type="entry name" value="LRR_RPS2"/>
    <property type="match status" value="3"/>
</dbReference>
<dbReference type="eggNOG" id="KOG4658">
    <property type="taxonomic scope" value="Eukaryota"/>
</dbReference>
<dbReference type="PANTHER" id="PTHR33463">
    <property type="entry name" value="NB-ARC DOMAIN-CONTAINING PROTEIN-RELATED"/>
    <property type="match status" value="1"/>
</dbReference>
<evidence type="ECO:0000256" key="2">
    <source>
        <dbReference type="ARBA" id="ARBA00022737"/>
    </source>
</evidence>
<dbReference type="GO" id="GO:0005524">
    <property type="term" value="F:ATP binding"/>
    <property type="evidence" value="ECO:0007669"/>
    <property type="project" value="UniProtKB-KW"/>
</dbReference>
<dbReference type="InterPro" id="IPR050905">
    <property type="entry name" value="Plant_NBS-LRR"/>
</dbReference>
<comment type="similarity">
    <text evidence="1">Belongs to the disease resistance NB-LRR family.</text>
</comment>
<dbReference type="InterPro" id="IPR003593">
    <property type="entry name" value="AAA+_ATPase"/>
</dbReference>
<dbReference type="GO" id="GO:0006952">
    <property type="term" value="P:defense response"/>
    <property type="evidence" value="ECO:0007669"/>
    <property type="project" value="UniProtKB-KW"/>
</dbReference>
<dbReference type="FunFam" id="3.40.50.300:FF:001091">
    <property type="entry name" value="Probable disease resistance protein At1g61300"/>
    <property type="match status" value="1"/>
</dbReference>
<dbReference type="Gene3D" id="1.10.8.430">
    <property type="entry name" value="Helical domain of apoptotic protease-activating factors"/>
    <property type="match status" value="1"/>
</dbReference>
<proteinExistence type="inferred from homology"/>
<reference evidence="7" key="1">
    <citation type="submission" date="2013-07" db="EMBL/GenBank/DDBJ databases">
        <title>The genome of Eucalyptus grandis.</title>
        <authorList>
            <person name="Schmutz J."/>
            <person name="Hayes R."/>
            <person name="Myburg A."/>
            <person name="Tuskan G."/>
            <person name="Grattapaglia D."/>
            <person name="Rokhsar D.S."/>
        </authorList>
    </citation>
    <scope>NUCLEOTIDE SEQUENCE</scope>
    <source>
        <tissue evidence="7">Leaf extractions</tissue>
    </source>
</reference>
<dbReference type="InterPro" id="IPR042197">
    <property type="entry name" value="Apaf_helical"/>
</dbReference>
<gene>
    <name evidence="7" type="ORF">EUGRSUZ_G00420</name>
</gene>
<evidence type="ECO:0000256" key="1">
    <source>
        <dbReference type="ARBA" id="ARBA00008894"/>
    </source>
</evidence>
<sequence length="1254" mass="143271">MKALDHEKHKVVGVYGPGGVGKTTLLEEVEKKLRKEGRPFDMIVKSKVSQTPDLKNIQDDIAYALKLDLKNEPSEVGRRDRLFKRLQKDPSEKILIILDDLWKEFDLKEVGIPSGDESKGFKLLLTSRFKDVLEQMKCDTPIFHLEGLKDKEAFRLFEKTVGDRLKDDEELKAIAPKVVKKLAGLPLLIISVACCLKDRDVTAWRIALTKIDQSKMETIVKLSYDHLKSEDTKTLFLLCGLIGGTIDVEILLVLGMGLGLFEEFGSTIQDSRDGLNTMLDELRSVCLLLDGGDDKNNVTLYELLYDDDYKNDVTIHDLYSEVVVSTPFSGQDSLMMNSNYGSRSKEKLEKCWAICLADVDKRRFDELMKCQFPDKKILISSQPGGWRWKQEHEREVGDWLRLLDFTYMKELRGLYFRSMHMASLPPSIGILGNLHSLYLDCCDVKDVAILGKLKALQILTVAARSTFSRLPKEIGELINLRSLNLSKCYYLKTIAPGVLNRLTNLEELHIYHFSQWMGNDQIPLGSCNARLAELKSLTKLASLEISISNPIILLEDGDLPFENLDKFRIKIGNARGWKYGGLPTMGLDLKGCDSILLRKWVKKNLQKTQYLYLTGCSDFKESPRELCTQEFQEVKRLHIGDSPSIKYIVDSSNDLPLTAFGKLESFSLDNLINLEKICHGPIVLECNKLKDVRVVQCNQLKYLWRLSDVQRLVRLEEINVSECSSMQSIVTHDAGEDIVSTNNRVELPNVRRLRLHELPNMTSFCDTSIQVSLPHLESLIMVGFLDPEKILYSELSSTYSYLRSLLIRASKSTSKSILKLDWILKLLNLESMSLGRFPSAEVIFDLEELKVIEDVEICSRLTKLTLEDLPNLQCMWKHDVKLQGISIFRNLRDLFVYKTGLSFLFSVSVAKCFREIRVIRVWDCQNMKAVIVDEEGRNEGTYDIIEFPLLEHLSIRQCPMEKFFLYPHVKKEPVTTTSDLQDAYSNSFFDRKVTFPNITKLQIGGLLCQEIWNNQIPTNSFQKLESLVLTKCDNLQSIATSYMWKRSQCHLEILKVISCRSIKIIYEGDGTDIESGKLRSLVLCDLENLRCIWQSDKFPNVPFPNLRVVEAVRCPRLEMLFPTFTMKFLGQIKQLIVDSCEDMELIAGHEKGEEATHTTITFSELTLLMLVKLPKFRSSFLPEKYSLKFPCSEDFPSLQNLSVKSCGAEPDQVLGHLGVQLIRSGDIYSKSDQVIGQWEFASTERERGMPFHET</sequence>
<evidence type="ECO:0000259" key="6">
    <source>
        <dbReference type="SMART" id="SM00382"/>
    </source>
</evidence>
<dbReference type="EMBL" id="KK198759">
    <property type="protein sequence ID" value="KCW62828.1"/>
    <property type="molecule type" value="Genomic_DNA"/>
</dbReference>
<dbReference type="SUPFAM" id="SSF52540">
    <property type="entry name" value="P-loop containing nucleoside triphosphate hydrolases"/>
    <property type="match status" value="1"/>
</dbReference>
<dbReference type="InterPro" id="IPR027417">
    <property type="entry name" value="P-loop_NTPase"/>
</dbReference>
<protein>
    <recommendedName>
        <fullName evidence="6">AAA+ ATPase domain-containing protein</fullName>
    </recommendedName>
</protein>
<name>A0A059B9N4_EUCGR</name>
<dbReference type="InterPro" id="IPR032675">
    <property type="entry name" value="LRR_dom_sf"/>
</dbReference>
<evidence type="ECO:0000313" key="7">
    <source>
        <dbReference type="EMBL" id="KCW62828.1"/>
    </source>
</evidence>
<dbReference type="InterPro" id="IPR002182">
    <property type="entry name" value="NB-ARC"/>
</dbReference>
<dbReference type="InterPro" id="IPR055414">
    <property type="entry name" value="LRR_R13L4/SHOC2-like"/>
</dbReference>
<dbReference type="PANTHER" id="PTHR33463:SF203">
    <property type="entry name" value="AAA+ ATPASE DOMAIN-CONTAINING PROTEIN"/>
    <property type="match status" value="1"/>
</dbReference>
<dbReference type="Gene3D" id="3.40.50.300">
    <property type="entry name" value="P-loop containing nucleotide triphosphate hydrolases"/>
    <property type="match status" value="1"/>
</dbReference>